<dbReference type="InterPro" id="IPR021858">
    <property type="entry name" value="Fun_TF"/>
</dbReference>
<reference evidence="10" key="1">
    <citation type="journal article" date="2014" name="Genome Announc.">
        <title>Genome sequence of the pathogenic fungus Sporothrix schenckii (ATCC 58251).</title>
        <authorList>
            <person name="Cuomo C.A."/>
            <person name="Rodriguez-Del Valle N."/>
            <person name="Perez-Sanchez L."/>
            <person name="Abouelleil A."/>
            <person name="Goldberg J."/>
            <person name="Young S."/>
            <person name="Zeng Q."/>
            <person name="Birren B.W."/>
        </authorList>
    </citation>
    <scope>NUCLEOTIDE SEQUENCE [LARGE SCALE GENOMIC DNA]</scope>
    <source>
        <strain evidence="10">ATCC 58251 / de Perez 2211183</strain>
    </source>
</reference>
<proteinExistence type="predicted"/>
<dbReference type="InterPro" id="IPR036864">
    <property type="entry name" value="Zn2-C6_fun-type_DNA-bd_sf"/>
</dbReference>
<dbReference type="PROSITE" id="PS00463">
    <property type="entry name" value="ZN2_CY6_FUNGAL_1"/>
    <property type="match status" value="1"/>
</dbReference>
<feature type="domain" description="Zn(2)-C6 fungal-type" evidence="8">
    <location>
        <begin position="10"/>
        <end position="38"/>
    </location>
</feature>
<keyword evidence="4" id="KW-0238">DNA-binding</keyword>
<evidence type="ECO:0000256" key="7">
    <source>
        <dbReference type="SAM" id="MobiDB-lite"/>
    </source>
</evidence>
<evidence type="ECO:0000256" key="4">
    <source>
        <dbReference type="ARBA" id="ARBA00023125"/>
    </source>
</evidence>
<dbReference type="AlphaFoldDB" id="U7PKK1"/>
<dbReference type="OrthoDB" id="406634at2759"/>
<dbReference type="CDD" id="cd00067">
    <property type="entry name" value="GAL4"/>
    <property type="match status" value="1"/>
</dbReference>
<evidence type="ECO:0000313" key="9">
    <source>
        <dbReference type="EMBL" id="ERS96092.1"/>
    </source>
</evidence>
<dbReference type="GO" id="GO:0008270">
    <property type="term" value="F:zinc ion binding"/>
    <property type="evidence" value="ECO:0007669"/>
    <property type="project" value="InterPro"/>
</dbReference>
<dbReference type="Gene3D" id="4.10.240.10">
    <property type="entry name" value="Zn(2)-C6 fungal-type DNA-binding domain"/>
    <property type="match status" value="1"/>
</dbReference>
<evidence type="ECO:0000256" key="5">
    <source>
        <dbReference type="ARBA" id="ARBA00023163"/>
    </source>
</evidence>
<evidence type="ECO:0000256" key="2">
    <source>
        <dbReference type="ARBA" id="ARBA00022833"/>
    </source>
</evidence>
<evidence type="ECO:0000313" key="10">
    <source>
        <dbReference type="Proteomes" id="UP000018087"/>
    </source>
</evidence>
<comment type="subcellular location">
    <subcellularLocation>
        <location evidence="1">Nucleus</location>
    </subcellularLocation>
</comment>
<name>U7PKK1_SPOS1</name>
<dbReference type="GO" id="GO:0005634">
    <property type="term" value="C:nucleus"/>
    <property type="evidence" value="ECO:0007669"/>
    <property type="project" value="UniProtKB-SubCell"/>
</dbReference>
<dbReference type="GO" id="GO:0000981">
    <property type="term" value="F:DNA-binding transcription factor activity, RNA polymerase II-specific"/>
    <property type="evidence" value="ECO:0007669"/>
    <property type="project" value="InterPro"/>
</dbReference>
<dbReference type="SMART" id="SM00066">
    <property type="entry name" value="GAL4"/>
    <property type="match status" value="1"/>
</dbReference>
<keyword evidence="2" id="KW-0862">Zinc</keyword>
<dbReference type="PROSITE" id="PS50048">
    <property type="entry name" value="ZN2_CY6_FUNGAL_2"/>
    <property type="match status" value="1"/>
</dbReference>
<dbReference type="PANTHER" id="PTHR37534:SF11">
    <property type="entry name" value="ZN(II)2CYS6 TRANSCRIPTION FACTOR (EUROFUNG)"/>
    <property type="match status" value="1"/>
</dbReference>
<keyword evidence="3" id="KW-0805">Transcription regulation</keyword>
<evidence type="ECO:0000256" key="1">
    <source>
        <dbReference type="ARBA" id="ARBA00004123"/>
    </source>
</evidence>
<feature type="compositionally biased region" description="Low complexity" evidence="7">
    <location>
        <begin position="144"/>
        <end position="165"/>
    </location>
</feature>
<sequence length="805" mass="86383">MSRHIKSRSGCRVCKAKRLKCDETTPACRNCINRGIACPGYRQVLRWSTKYENPAPKPTGGRRSSTAAAIPEFSELVTAASQSIKPRSLPKDAQTVPNAHAAPSESTGSFDAFDPFEPAVKTETAPATRQPLSQVRPAQPVARAPSLPVSSLSPASSTSSSSTASYGPHGPPVVPVLAENNVAGPYSFSYSMPPTSSAAATAPPKSSLIATTGHWQLTQLGGVSVTSFMDETAVLLDGVDHDLDHDLDHEQDNDESYTLELWQPERFTRTPYQLQKQPHPVRGLSMPGTSLVELWFSSVCGMWAAYDSPANPFRRLCSALWSSNEAVFFSLQTMAAASLPKRPPSVSEIVLVAPQMSTQALIHELQELFGPSAGVHRAGIDAVPSACDTSTPPPKGFPAGLLTSLFCMSSSLSWIDARQLGIQYLRNARSVIDLLDLRAAQLSADDRELLEFFRGCLLYEEMLRSIVSDDQDDIQALLAWRPPTVTVTAQPPGTTTDLRLHAWAGVPIVLIGLFGKVMALCRRSRKAWRTAARAATYQLLYQAMQDIQEGQALEAVLLAMEIPAPDPSVAATAAAADAQLQGHIYKAAEAFRLSSLLQLYQTFPDLVSQHQSPTGAGPGQTLLGPPMGDHAAPANGRWLLPLVLHMVDLIRGIPADSPMRCLQPLLCLCAGSALRVEGPADEPADRSPATSAVDLVLVSGRAADGGGGGMPLVAEFDFPLATDGGETLSLSLSAAGTADSTAVHRARDTLRTRLAKLEQNLPPRPITVARQLLETVWLTYDTETPPSRSHWLDIMAETNFESVFG</sequence>
<keyword evidence="6" id="KW-0539">Nucleus</keyword>
<evidence type="ECO:0000256" key="6">
    <source>
        <dbReference type="ARBA" id="ARBA00023242"/>
    </source>
</evidence>
<dbReference type="SUPFAM" id="SSF57701">
    <property type="entry name" value="Zn2/Cys6 DNA-binding domain"/>
    <property type="match status" value="1"/>
</dbReference>
<accession>U7PKK1</accession>
<dbReference type="eggNOG" id="ENOG502SIJF">
    <property type="taxonomic scope" value="Eukaryota"/>
</dbReference>
<protein>
    <recommendedName>
        <fullName evidence="8">Zn(2)-C6 fungal-type domain-containing protein</fullName>
    </recommendedName>
</protein>
<dbReference type="EMBL" id="KI440851">
    <property type="protein sequence ID" value="ERS96092.1"/>
    <property type="molecule type" value="Genomic_DNA"/>
</dbReference>
<organism evidence="9 10">
    <name type="scientific">Sporothrix schenckii (strain ATCC 58251 / de Perez 2211183)</name>
    <name type="common">Rose-picker's disease fungus</name>
    <dbReference type="NCBI Taxonomy" id="1391915"/>
    <lineage>
        <taxon>Eukaryota</taxon>
        <taxon>Fungi</taxon>
        <taxon>Dikarya</taxon>
        <taxon>Ascomycota</taxon>
        <taxon>Pezizomycotina</taxon>
        <taxon>Sordariomycetes</taxon>
        <taxon>Sordariomycetidae</taxon>
        <taxon>Ophiostomatales</taxon>
        <taxon>Ophiostomataceae</taxon>
        <taxon>Sporothrix</taxon>
    </lineage>
</organism>
<keyword evidence="10" id="KW-1185">Reference proteome</keyword>
<dbReference type="Proteomes" id="UP000018087">
    <property type="component" value="Unassembled WGS sequence"/>
</dbReference>
<dbReference type="PANTHER" id="PTHR37534">
    <property type="entry name" value="TRANSCRIPTIONAL ACTIVATOR PROTEIN UGA3"/>
    <property type="match status" value="1"/>
</dbReference>
<evidence type="ECO:0000256" key="3">
    <source>
        <dbReference type="ARBA" id="ARBA00023015"/>
    </source>
</evidence>
<dbReference type="GO" id="GO:0000976">
    <property type="term" value="F:transcription cis-regulatory region binding"/>
    <property type="evidence" value="ECO:0007669"/>
    <property type="project" value="TreeGrafter"/>
</dbReference>
<feature type="region of interest" description="Disordered" evidence="7">
    <location>
        <begin position="81"/>
        <end position="169"/>
    </location>
</feature>
<dbReference type="InterPro" id="IPR001138">
    <property type="entry name" value="Zn2Cys6_DnaBD"/>
</dbReference>
<dbReference type="HOGENOM" id="CLU_014597_1_0_1"/>
<dbReference type="STRING" id="1391915.U7PKK1"/>
<evidence type="ECO:0000259" key="8">
    <source>
        <dbReference type="PROSITE" id="PS50048"/>
    </source>
</evidence>
<dbReference type="GO" id="GO:0045944">
    <property type="term" value="P:positive regulation of transcription by RNA polymerase II"/>
    <property type="evidence" value="ECO:0007669"/>
    <property type="project" value="TreeGrafter"/>
</dbReference>
<gene>
    <name evidence="9" type="ORF">HMPREF1624_07628</name>
</gene>
<keyword evidence="5" id="KW-0804">Transcription</keyword>
<dbReference type="Pfam" id="PF00172">
    <property type="entry name" value="Zn_clus"/>
    <property type="match status" value="1"/>
</dbReference>
<dbReference type="Pfam" id="PF11951">
    <property type="entry name" value="Fungal_trans_2"/>
    <property type="match status" value="2"/>
</dbReference>